<dbReference type="GO" id="GO:0005737">
    <property type="term" value="C:cytoplasm"/>
    <property type="evidence" value="ECO:0007669"/>
    <property type="project" value="TreeGrafter"/>
</dbReference>
<dbReference type="Pfam" id="PF02163">
    <property type="entry name" value="Peptidase_M50"/>
    <property type="match status" value="1"/>
</dbReference>
<evidence type="ECO:0000256" key="7">
    <source>
        <dbReference type="SAM" id="Phobius"/>
    </source>
</evidence>
<dbReference type="GO" id="GO:0016020">
    <property type="term" value="C:membrane"/>
    <property type="evidence" value="ECO:0007669"/>
    <property type="project" value="InterPro"/>
</dbReference>
<dbReference type="InterPro" id="IPR001193">
    <property type="entry name" value="MBTPS2"/>
</dbReference>
<organism evidence="9">
    <name type="scientific">uncultured Desulfobacteraceae bacterium</name>
    <dbReference type="NCBI Taxonomy" id="218296"/>
    <lineage>
        <taxon>Bacteria</taxon>
        <taxon>Pseudomonadati</taxon>
        <taxon>Thermodesulfobacteriota</taxon>
        <taxon>Desulfobacteria</taxon>
        <taxon>Desulfobacterales</taxon>
        <taxon>Desulfobacteraceae</taxon>
        <taxon>environmental samples</taxon>
    </lineage>
</organism>
<feature type="transmembrane region" description="Helical" evidence="7">
    <location>
        <begin position="446"/>
        <end position="469"/>
    </location>
</feature>
<keyword evidence="5 7" id="KW-1133">Transmembrane helix</keyword>
<comment type="subcellular location">
    <subcellularLocation>
        <location evidence="2">Endomembrane system</location>
        <topology evidence="2">Multi-pass membrane protein</topology>
    </subcellularLocation>
</comment>
<accession>A0A484HEX2</accession>
<evidence type="ECO:0000256" key="1">
    <source>
        <dbReference type="ARBA" id="ARBA00001947"/>
    </source>
</evidence>
<feature type="transmembrane region" description="Helical" evidence="7">
    <location>
        <begin position="413"/>
        <end position="440"/>
    </location>
</feature>
<evidence type="ECO:0000256" key="5">
    <source>
        <dbReference type="ARBA" id="ARBA00022989"/>
    </source>
</evidence>
<dbReference type="PANTHER" id="PTHR13325">
    <property type="entry name" value="PROTEASE M50 MEMBRANE-BOUND TRANSCRIPTION FACTOR SITE 2 PROTEASE"/>
    <property type="match status" value="1"/>
</dbReference>
<feature type="transmembrane region" description="Helical" evidence="7">
    <location>
        <begin position="481"/>
        <end position="499"/>
    </location>
</feature>
<dbReference type="GO" id="GO:0004222">
    <property type="term" value="F:metalloendopeptidase activity"/>
    <property type="evidence" value="ECO:0007669"/>
    <property type="project" value="InterPro"/>
</dbReference>
<feature type="transmembrane region" description="Helical" evidence="7">
    <location>
        <begin position="245"/>
        <end position="264"/>
    </location>
</feature>
<feature type="transmembrane region" description="Helical" evidence="7">
    <location>
        <begin position="344"/>
        <end position="363"/>
    </location>
</feature>
<feature type="domain" description="Peptidase M50" evidence="8">
    <location>
        <begin position="253"/>
        <end position="407"/>
    </location>
</feature>
<dbReference type="GO" id="GO:0012505">
    <property type="term" value="C:endomembrane system"/>
    <property type="evidence" value="ECO:0007669"/>
    <property type="project" value="UniProtKB-SubCell"/>
</dbReference>
<dbReference type="InterPro" id="IPR008915">
    <property type="entry name" value="Peptidase_M50"/>
</dbReference>
<sequence length="772" mass="85627">MKISKLFEKININAPKGQQGFCFLSGPGVLKWQKKKGRVTSMAMKRTPPSQTDIFKAVEKSLPHPWMGLRPELKLRRGAPGDDGSKTWLLEDPLQGHYFELGEFEAAFSVCLMTEPDIRSAVEKLMAKTPLKPSPADIAGFLSLLQKERLAFLPSDFGDPEKKDPSPAGAGVKTNRRRRILKALTGYLFVKIPLARPDAFIEKLLPWAAPLGSRPFLYVCAVLWVLGILFAFQDWELYAHTANHLLTPLGAAAFVAALSFVKILHELAHALAAKSRGLFVRRMGVALMVFMPVFYCDVSDAWRLRSRRDRVVIAAAGVMTEFAAAGVALFFWSVSPEGAIRSVMFYFSGASLASSLFTNLNPLMRFDAYYILMDYLRVSNLRSRSRAFFLYYVRRVLVDWQGPEPEIHPRRKFLAAFGAFALAYRLFIFTVISVAVYHFVFKALGALLALAQAFAIVLFPLALEIRFLIQNRRFWGEKKKVLRSGAAAAAVLALAAFPMPRTQKLPGFLMVRDVAEITAPDSGRITGPLPALGKAVAPGETLLRIQSRALELKRDRLMRDFEKTRSVMETMRAGGAEGGYRKWLAEEAKRIAAAVRTADEALSQLRVGSPIRGRVVRVNETLGPGAYLFRSAFLMTVAGESGHEARVYADERTRQKLKGRRGARAGIVFEDMETPTLEGRLERVLDFPADSFVNLSLFDFAGGPMASAPSPDGRARPLKAFYPVIFSIPESGGLSTAVGHGRPCFARVTFWESALASFLRWAWRGLAGEGMI</sequence>
<feature type="transmembrane region" description="Helical" evidence="7">
    <location>
        <begin position="310"/>
        <end position="332"/>
    </location>
</feature>
<dbReference type="SUPFAM" id="SSF111369">
    <property type="entry name" value="HlyD-like secretion proteins"/>
    <property type="match status" value="1"/>
</dbReference>
<gene>
    <name evidence="9" type="ORF">EPICR_20297</name>
</gene>
<dbReference type="PANTHER" id="PTHR13325:SF3">
    <property type="entry name" value="MEMBRANE-BOUND TRANSCRIPTION FACTOR SITE-2 PROTEASE"/>
    <property type="match status" value="1"/>
</dbReference>
<comment type="similarity">
    <text evidence="3">Belongs to the peptidase M50B family.</text>
</comment>
<evidence type="ECO:0000256" key="6">
    <source>
        <dbReference type="ARBA" id="ARBA00023136"/>
    </source>
</evidence>
<keyword evidence="6 7" id="KW-0472">Membrane</keyword>
<name>A0A484HEX2_9BACT</name>
<protein>
    <recommendedName>
        <fullName evidence="8">Peptidase M50 domain-containing protein</fullName>
    </recommendedName>
</protein>
<evidence type="ECO:0000256" key="2">
    <source>
        <dbReference type="ARBA" id="ARBA00004127"/>
    </source>
</evidence>
<comment type="cofactor">
    <cofactor evidence="1">
        <name>Zn(2+)</name>
        <dbReference type="ChEBI" id="CHEBI:29105"/>
    </cofactor>
</comment>
<proteinExistence type="inferred from homology"/>
<evidence type="ECO:0000313" key="9">
    <source>
        <dbReference type="EMBL" id="VEN73827.1"/>
    </source>
</evidence>
<keyword evidence="4 7" id="KW-0812">Transmembrane</keyword>
<dbReference type="GO" id="GO:0031293">
    <property type="term" value="P:membrane protein intracellular domain proteolysis"/>
    <property type="evidence" value="ECO:0007669"/>
    <property type="project" value="TreeGrafter"/>
</dbReference>
<dbReference type="AlphaFoldDB" id="A0A484HEX2"/>
<evidence type="ECO:0000256" key="3">
    <source>
        <dbReference type="ARBA" id="ARBA00007931"/>
    </source>
</evidence>
<reference evidence="9" key="1">
    <citation type="submission" date="2019-01" db="EMBL/GenBank/DDBJ databases">
        <authorList>
            <consortium name="Genoscope - CEA"/>
            <person name="William W."/>
        </authorList>
    </citation>
    <scope>NUCLEOTIDE SEQUENCE</scope>
    <source>
        <strain evidence="9">CR-1</strain>
    </source>
</reference>
<feature type="transmembrane region" description="Helical" evidence="7">
    <location>
        <begin position="216"/>
        <end position="233"/>
    </location>
</feature>
<evidence type="ECO:0000259" key="8">
    <source>
        <dbReference type="Pfam" id="PF02163"/>
    </source>
</evidence>
<dbReference type="EMBL" id="CAACVI010000012">
    <property type="protein sequence ID" value="VEN73827.1"/>
    <property type="molecule type" value="Genomic_DNA"/>
</dbReference>
<feature type="transmembrane region" description="Helical" evidence="7">
    <location>
        <begin position="279"/>
        <end position="298"/>
    </location>
</feature>
<evidence type="ECO:0000256" key="4">
    <source>
        <dbReference type="ARBA" id="ARBA00022692"/>
    </source>
</evidence>